<protein>
    <submittedName>
        <fullName evidence="3">HIT family protein</fullName>
    </submittedName>
</protein>
<evidence type="ECO:0000256" key="1">
    <source>
        <dbReference type="PROSITE-ProRule" id="PRU00464"/>
    </source>
</evidence>
<name>A0A9E2NLA7_9FIRM</name>
<dbReference type="GO" id="GO:0003824">
    <property type="term" value="F:catalytic activity"/>
    <property type="evidence" value="ECO:0007669"/>
    <property type="project" value="InterPro"/>
</dbReference>
<gene>
    <name evidence="3" type="ORF">H9872_06760</name>
</gene>
<dbReference type="EMBL" id="JAHLFQ010000151">
    <property type="protein sequence ID" value="MBU3804440.1"/>
    <property type="molecule type" value="Genomic_DNA"/>
</dbReference>
<dbReference type="PROSITE" id="PS51084">
    <property type="entry name" value="HIT_2"/>
    <property type="match status" value="1"/>
</dbReference>
<organism evidence="3 4">
    <name type="scientific">Candidatus Cellulosilyticum pullistercoris</name>
    <dbReference type="NCBI Taxonomy" id="2838521"/>
    <lineage>
        <taxon>Bacteria</taxon>
        <taxon>Bacillati</taxon>
        <taxon>Bacillota</taxon>
        <taxon>Clostridia</taxon>
        <taxon>Lachnospirales</taxon>
        <taxon>Cellulosilyticaceae</taxon>
        <taxon>Cellulosilyticum</taxon>
    </lineage>
</organism>
<dbReference type="Proteomes" id="UP000824229">
    <property type="component" value="Unassembled WGS sequence"/>
</dbReference>
<dbReference type="AlphaFoldDB" id="A0A9E2NLA7"/>
<sequence>MNFDNDCFYCVKDSRLTDIMIKVCDLEASTLYMFKEQTYKGRLLVAYKEHQSEICDLTDEERNAFMKDVARAAKAMHEAFHPDKVNYGAYGDTMQHLHYHLVPKYEGGPDFGGTFQMNPRAVYLTDAEYDELIAKVKAHL</sequence>
<feature type="short sequence motif" description="Histidine triad motif" evidence="1">
    <location>
        <begin position="96"/>
        <end position="100"/>
    </location>
</feature>
<dbReference type="Pfam" id="PF01230">
    <property type="entry name" value="HIT"/>
    <property type="match status" value="1"/>
</dbReference>
<evidence type="ECO:0000259" key="2">
    <source>
        <dbReference type="PROSITE" id="PS51084"/>
    </source>
</evidence>
<dbReference type="InterPro" id="IPR036265">
    <property type="entry name" value="HIT-like_sf"/>
</dbReference>
<dbReference type="Gene3D" id="3.30.428.10">
    <property type="entry name" value="HIT-like"/>
    <property type="match status" value="1"/>
</dbReference>
<comment type="caution">
    <text evidence="3">The sequence shown here is derived from an EMBL/GenBank/DDBJ whole genome shotgun (WGS) entry which is preliminary data.</text>
</comment>
<accession>A0A9E2NLA7</accession>
<dbReference type="InterPro" id="IPR011146">
    <property type="entry name" value="HIT-like"/>
</dbReference>
<reference evidence="3" key="1">
    <citation type="journal article" date="2021" name="PeerJ">
        <title>Extensive microbial diversity within the chicken gut microbiome revealed by metagenomics and culture.</title>
        <authorList>
            <person name="Gilroy R."/>
            <person name="Ravi A."/>
            <person name="Getino M."/>
            <person name="Pursley I."/>
            <person name="Horton D.L."/>
            <person name="Alikhan N.F."/>
            <person name="Baker D."/>
            <person name="Gharbi K."/>
            <person name="Hall N."/>
            <person name="Watson M."/>
            <person name="Adriaenssens E.M."/>
            <person name="Foster-Nyarko E."/>
            <person name="Jarju S."/>
            <person name="Secka A."/>
            <person name="Antonio M."/>
            <person name="Oren A."/>
            <person name="Chaudhuri R.R."/>
            <person name="La Ragione R."/>
            <person name="Hildebrand F."/>
            <person name="Pallen M.J."/>
        </authorList>
    </citation>
    <scope>NUCLEOTIDE SEQUENCE</scope>
    <source>
        <strain evidence="3">B5-657</strain>
    </source>
</reference>
<feature type="domain" description="HIT" evidence="2">
    <location>
        <begin position="7"/>
        <end position="111"/>
    </location>
</feature>
<dbReference type="SUPFAM" id="SSF54197">
    <property type="entry name" value="HIT-like"/>
    <property type="match status" value="1"/>
</dbReference>
<proteinExistence type="predicted"/>
<evidence type="ECO:0000313" key="3">
    <source>
        <dbReference type="EMBL" id="MBU3804440.1"/>
    </source>
</evidence>
<reference evidence="3" key="2">
    <citation type="submission" date="2021-04" db="EMBL/GenBank/DDBJ databases">
        <authorList>
            <person name="Gilroy R."/>
        </authorList>
    </citation>
    <scope>NUCLEOTIDE SEQUENCE</scope>
    <source>
        <strain evidence="3">B5-657</strain>
    </source>
</reference>
<evidence type="ECO:0000313" key="4">
    <source>
        <dbReference type="Proteomes" id="UP000824229"/>
    </source>
</evidence>